<evidence type="ECO:0000313" key="1">
    <source>
        <dbReference type="EMBL" id="MBP1970120.1"/>
    </source>
</evidence>
<comment type="caution">
    <text evidence="1">The sequence shown here is derived from an EMBL/GenBank/DDBJ whole genome shotgun (WGS) entry which is preliminary data.</text>
</comment>
<dbReference type="InterPro" id="IPR029058">
    <property type="entry name" value="AB_hydrolase_fold"/>
</dbReference>
<gene>
    <name evidence="1" type="ORF">J2Z83_002236</name>
</gene>
<name>A0ABS4IGP3_9BACI</name>
<dbReference type="SUPFAM" id="SSF53474">
    <property type="entry name" value="alpha/beta-Hydrolases"/>
    <property type="match status" value="1"/>
</dbReference>
<organism evidence="1 2">
    <name type="scientific">Virgibacillus natechei</name>
    <dbReference type="NCBI Taxonomy" id="1216297"/>
    <lineage>
        <taxon>Bacteria</taxon>
        <taxon>Bacillati</taxon>
        <taxon>Bacillota</taxon>
        <taxon>Bacilli</taxon>
        <taxon>Bacillales</taxon>
        <taxon>Bacillaceae</taxon>
        <taxon>Virgibacillus</taxon>
    </lineage>
</organism>
<dbReference type="EMBL" id="JAGGKX010000010">
    <property type="protein sequence ID" value="MBP1970120.1"/>
    <property type="molecule type" value="Genomic_DNA"/>
</dbReference>
<keyword evidence="2" id="KW-1185">Reference proteome</keyword>
<protein>
    <submittedName>
        <fullName evidence="1">Esterase/lipase</fullName>
    </submittedName>
</protein>
<dbReference type="Proteomes" id="UP001519345">
    <property type="component" value="Unassembled WGS sequence"/>
</dbReference>
<proteinExistence type="predicted"/>
<accession>A0ABS4IGP3</accession>
<sequence>MNENYPIMENAEAFYFPGNQVGVLVSHGFTGTTQSMHYLGKRIADEGYTVYGPRLTGHGTHYEDMEKATNQDWITDVEASFLICK</sequence>
<dbReference type="Gene3D" id="3.40.50.1820">
    <property type="entry name" value="alpha/beta hydrolase"/>
    <property type="match status" value="1"/>
</dbReference>
<reference evidence="1 2" key="1">
    <citation type="submission" date="2021-03" db="EMBL/GenBank/DDBJ databases">
        <title>Genomic Encyclopedia of Type Strains, Phase IV (KMG-IV): sequencing the most valuable type-strain genomes for metagenomic binning, comparative biology and taxonomic classification.</title>
        <authorList>
            <person name="Goeker M."/>
        </authorList>
    </citation>
    <scope>NUCLEOTIDE SEQUENCE [LARGE SCALE GENOMIC DNA]</scope>
    <source>
        <strain evidence="1 2">DSM 25609</strain>
    </source>
</reference>
<evidence type="ECO:0000313" key="2">
    <source>
        <dbReference type="Proteomes" id="UP001519345"/>
    </source>
</evidence>